<keyword evidence="4" id="KW-1185">Reference proteome</keyword>
<evidence type="ECO:0000313" key="3">
    <source>
        <dbReference type="EMBL" id="BAU22704.1"/>
    </source>
</evidence>
<dbReference type="EMBL" id="AP014945">
    <property type="protein sequence ID" value="BAU22704.1"/>
    <property type="molecule type" value="Genomic_DNA"/>
</dbReference>
<evidence type="ECO:0000259" key="2">
    <source>
        <dbReference type="Pfam" id="PF17651"/>
    </source>
</evidence>
<evidence type="ECO:0000259" key="1">
    <source>
        <dbReference type="Pfam" id="PF14574"/>
    </source>
</evidence>
<accession>A0A0U5B3U4</accession>
<evidence type="ECO:0008006" key="5">
    <source>
        <dbReference type="Google" id="ProtNLM"/>
    </source>
</evidence>
<dbReference type="Gene3D" id="3.30.420.480">
    <property type="entry name" value="Domain of unknown function (DUF4445)"/>
    <property type="match status" value="1"/>
</dbReference>
<dbReference type="PANTHER" id="PTHR42895">
    <property type="entry name" value="IRON-SULFUR CLUSTER-BINDING PROTEIN-RELATED"/>
    <property type="match status" value="1"/>
</dbReference>
<proteinExistence type="predicted"/>
<feature type="domain" description="RACo C-terminal" evidence="1">
    <location>
        <begin position="241"/>
        <end position="500"/>
    </location>
</feature>
<gene>
    <name evidence="3" type="ORF">THC_0306</name>
</gene>
<dbReference type="InterPro" id="IPR027980">
    <property type="entry name" value="RACo_C"/>
</dbReference>
<dbReference type="Pfam" id="PF17651">
    <property type="entry name" value="Raco_middle"/>
    <property type="match status" value="1"/>
</dbReference>
<dbReference type="Proteomes" id="UP000068196">
    <property type="component" value="Chromosome"/>
</dbReference>
<name>A0A0U5B3U4_9BACT</name>
<dbReference type="InterPro" id="IPR052911">
    <property type="entry name" value="Corrinoid_activation_enz"/>
</dbReference>
<reference evidence="4" key="2">
    <citation type="journal article" date="2016" name="Int. J. Syst. Evol. Microbiol.">
        <title>Caldimicrobium thiodismutans sp. nov., a sulfur-disproportionating bacterium isolated from a hot spring.</title>
        <authorList>
            <person name="Kojima H."/>
            <person name="Umezawa K."/>
            <person name="Fukui M."/>
        </authorList>
    </citation>
    <scope>NUCLEOTIDE SEQUENCE [LARGE SCALE GENOMIC DNA]</scope>
    <source>
        <strain evidence="4">TF1</strain>
    </source>
</reference>
<dbReference type="KEGG" id="cthi:THC_0306"/>
<dbReference type="RefSeq" id="WP_068512326.1">
    <property type="nucleotide sequence ID" value="NZ_AP014945.1"/>
</dbReference>
<feature type="domain" description="RACo-like middle region" evidence="2">
    <location>
        <begin position="84"/>
        <end position="238"/>
    </location>
</feature>
<evidence type="ECO:0000313" key="4">
    <source>
        <dbReference type="Proteomes" id="UP000068196"/>
    </source>
</evidence>
<dbReference type="AlphaFoldDB" id="A0A0U5B3U4"/>
<dbReference type="InterPro" id="IPR042259">
    <property type="entry name" value="Raco-like_middle_sf"/>
</dbReference>
<dbReference type="InterPro" id="IPR041414">
    <property type="entry name" value="Raco-like_middle"/>
</dbReference>
<sequence length="506" mass="56804">MEALKIYPFKPSKAVTGGSNFDTERIFSVLPEEVKDKGLKIELPLLQKLPYILREGDEFYALLIREEKNFFLADIFKERPDKVLGLAIDIGSTTIAFYIYDFLKGELLKEYSIYNPQIEFGEDILTRLHFAKKPENLLKLQERTLSAINQEIEKVGFENVYYISLCGNTAMTHFILGLPVNYLIVEPYVAVARWFPLFKGEEVGLKINPRGRIFVFPLAGTYFGGDLIAGLYEAEIYKKGEISFYVDVGTNAEVVLGNKDFLLACAGAAGPALEGGIFECGLKAQPGAVESFWIDEKTLSLSYKTIGDERPLGFCGSAVIQLIADLFLHGWITPEGKFNLKKIGPLIEEINGERVLELISAEKTKQGYPIYIKEGEIKSFLRSKGAMFTILTLLCEKVGLTFEDVEKFYVAGSFGNHIDVRSAVILGMLPEEALFKTIGLGNSAGKGALKFLKRAEYEEIKEITERITYLELNVEGRFMELLTGALIIPHVNLELFPWVKKLLEEK</sequence>
<reference evidence="3 4" key="1">
    <citation type="journal article" date="2016" name="Int. J. Syst. Evol. Microbiol.">
        <title>Caldimicrobium thiodismutans sp. nov., a sulfur-disproportionating bacterium isolated from a hot spring, and emended description of the genus Caldimicrobium.</title>
        <authorList>
            <person name="Kojima H."/>
            <person name="Umezawa K."/>
            <person name="Fukui M."/>
        </authorList>
    </citation>
    <scope>NUCLEOTIDE SEQUENCE [LARGE SCALE GENOMIC DNA]</scope>
    <source>
        <strain evidence="3 4">TF1</strain>
    </source>
</reference>
<dbReference type="OrthoDB" id="9810588at2"/>
<dbReference type="Pfam" id="PF14574">
    <property type="entry name" value="RACo_C_ter"/>
    <property type="match status" value="1"/>
</dbReference>
<dbReference type="PATRIC" id="fig|1653476.3.peg.310"/>
<protein>
    <recommendedName>
        <fullName evidence="5">Ferredoxin</fullName>
    </recommendedName>
</protein>
<organism evidence="3 4">
    <name type="scientific">Caldimicrobium thiodismutans</name>
    <dbReference type="NCBI Taxonomy" id="1653476"/>
    <lineage>
        <taxon>Bacteria</taxon>
        <taxon>Pseudomonadati</taxon>
        <taxon>Thermodesulfobacteriota</taxon>
        <taxon>Thermodesulfobacteria</taxon>
        <taxon>Thermodesulfobacteriales</taxon>
        <taxon>Thermodesulfobacteriaceae</taxon>
        <taxon>Caldimicrobium</taxon>
    </lineage>
</organism>
<dbReference type="PANTHER" id="PTHR42895:SF1">
    <property type="entry name" value="IRON-SULFUR CLUSTER PROTEIN"/>
    <property type="match status" value="1"/>
</dbReference>
<dbReference type="STRING" id="1653476.THC_0306"/>